<proteinExistence type="inferred from homology"/>
<keyword evidence="3 7" id="KW-1003">Cell membrane</keyword>
<keyword evidence="6 7" id="KW-0472">Membrane</keyword>
<organism evidence="9 10">
    <name type="scientific">Kibdelosporangium banguiense</name>
    <dbReference type="NCBI Taxonomy" id="1365924"/>
    <lineage>
        <taxon>Bacteria</taxon>
        <taxon>Bacillati</taxon>
        <taxon>Actinomycetota</taxon>
        <taxon>Actinomycetes</taxon>
        <taxon>Pseudonocardiales</taxon>
        <taxon>Pseudonocardiaceae</taxon>
        <taxon>Kibdelosporangium</taxon>
    </lineage>
</organism>
<comment type="similarity">
    <text evidence="2 7">Belongs to the TVP38/TMEM64 family.</text>
</comment>
<dbReference type="InterPro" id="IPR032816">
    <property type="entry name" value="VTT_dom"/>
</dbReference>
<evidence type="ECO:0000256" key="1">
    <source>
        <dbReference type="ARBA" id="ARBA00004651"/>
    </source>
</evidence>
<keyword evidence="5 7" id="KW-1133">Transmembrane helix</keyword>
<sequence>MPRVRTALALGLLAVLVAAAFVLPIPGPSDVRTWALSAGAAAPLLMFVMYVVATIAPVPRTVFSLASGLLLGPVVGVLVAMSATALSAVLGFALARWVGRGLMARHLDKAAVKTVDERLADGGWLSVASLRMIPLIPFTPMNYCCGVSSVRLWPFLLGTVVGSVPGTTAAVLIGDTLTGFSNPTGLIISAVCAVIGAAGLLIVIRRPKPAAVTAQRDISVD</sequence>
<evidence type="ECO:0000256" key="6">
    <source>
        <dbReference type="ARBA" id="ARBA00023136"/>
    </source>
</evidence>
<protein>
    <recommendedName>
        <fullName evidence="7">TVP38/TMEM64 family membrane protein</fullName>
    </recommendedName>
</protein>
<dbReference type="Proteomes" id="UP001519332">
    <property type="component" value="Unassembled WGS sequence"/>
</dbReference>
<evidence type="ECO:0000256" key="4">
    <source>
        <dbReference type="ARBA" id="ARBA00022692"/>
    </source>
</evidence>
<evidence type="ECO:0000313" key="9">
    <source>
        <dbReference type="EMBL" id="MBP2319888.1"/>
    </source>
</evidence>
<comment type="subcellular location">
    <subcellularLocation>
        <location evidence="1 7">Cell membrane</location>
        <topology evidence="1 7">Multi-pass membrane protein</topology>
    </subcellularLocation>
</comment>
<feature type="transmembrane region" description="Helical" evidence="7">
    <location>
        <begin position="68"/>
        <end position="95"/>
    </location>
</feature>
<keyword evidence="10" id="KW-1185">Reference proteome</keyword>
<evidence type="ECO:0000313" key="10">
    <source>
        <dbReference type="Proteomes" id="UP001519332"/>
    </source>
</evidence>
<feature type="transmembrane region" description="Helical" evidence="7">
    <location>
        <begin position="34"/>
        <end position="56"/>
    </location>
</feature>
<comment type="caution">
    <text evidence="7">Lacks conserved residue(s) required for the propagation of feature annotation.</text>
</comment>
<evidence type="ECO:0000256" key="5">
    <source>
        <dbReference type="ARBA" id="ARBA00022989"/>
    </source>
</evidence>
<reference evidence="9 10" key="1">
    <citation type="submission" date="2021-03" db="EMBL/GenBank/DDBJ databases">
        <title>Sequencing the genomes of 1000 actinobacteria strains.</title>
        <authorList>
            <person name="Klenk H.-P."/>
        </authorList>
    </citation>
    <scope>NUCLEOTIDE SEQUENCE [LARGE SCALE GENOMIC DNA]</scope>
    <source>
        <strain evidence="9 10">DSM 46670</strain>
    </source>
</reference>
<dbReference type="PANTHER" id="PTHR12677:SF59">
    <property type="entry name" value="GOLGI APPARATUS MEMBRANE PROTEIN TVP38-RELATED"/>
    <property type="match status" value="1"/>
</dbReference>
<name>A0ABS4T624_9PSEU</name>
<dbReference type="EMBL" id="JAGINW010000001">
    <property type="protein sequence ID" value="MBP2319888.1"/>
    <property type="molecule type" value="Genomic_DNA"/>
</dbReference>
<keyword evidence="4 7" id="KW-0812">Transmembrane</keyword>
<gene>
    <name evidence="9" type="ORF">JOF56_000273</name>
</gene>
<accession>A0ABS4T624</accession>
<evidence type="ECO:0000256" key="7">
    <source>
        <dbReference type="RuleBase" id="RU366058"/>
    </source>
</evidence>
<comment type="caution">
    <text evidence="9">The sequence shown here is derived from an EMBL/GenBank/DDBJ whole genome shotgun (WGS) entry which is preliminary data.</text>
</comment>
<feature type="domain" description="VTT" evidence="8">
    <location>
        <begin position="58"/>
        <end position="175"/>
    </location>
</feature>
<feature type="transmembrane region" description="Helical" evidence="7">
    <location>
        <begin position="185"/>
        <end position="204"/>
    </location>
</feature>
<dbReference type="InterPro" id="IPR015414">
    <property type="entry name" value="TMEM64"/>
</dbReference>
<evidence type="ECO:0000259" key="8">
    <source>
        <dbReference type="Pfam" id="PF09335"/>
    </source>
</evidence>
<dbReference type="PANTHER" id="PTHR12677">
    <property type="entry name" value="GOLGI APPARATUS MEMBRANE PROTEIN TVP38-RELATED"/>
    <property type="match status" value="1"/>
</dbReference>
<dbReference type="Pfam" id="PF09335">
    <property type="entry name" value="VTT_dom"/>
    <property type="match status" value="1"/>
</dbReference>
<feature type="transmembrane region" description="Helical" evidence="7">
    <location>
        <begin position="152"/>
        <end position="173"/>
    </location>
</feature>
<evidence type="ECO:0000256" key="3">
    <source>
        <dbReference type="ARBA" id="ARBA00022475"/>
    </source>
</evidence>
<dbReference type="RefSeq" id="WP_209633583.1">
    <property type="nucleotide sequence ID" value="NZ_JAGINW010000001.1"/>
</dbReference>
<evidence type="ECO:0000256" key="2">
    <source>
        <dbReference type="ARBA" id="ARBA00008640"/>
    </source>
</evidence>